<dbReference type="Proteomes" id="UP001194746">
    <property type="component" value="Unassembled WGS sequence"/>
</dbReference>
<evidence type="ECO:0000313" key="4">
    <source>
        <dbReference type="Proteomes" id="UP001194746"/>
    </source>
</evidence>
<keyword evidence="4" id="KW-1185">Reference proteome</keyword>
<feature type="region of interest" description="Disordered" evidence="1">
    <location>
        <begin position="19"/>
        <end position="72"/>
    </location>
</feature>
<dbReference type="AlphaFoldDB" id="A0AAD4GNT9"/>
<comment type="caution">
    <text evidence="3">The sequence shown here is derived from an EMBL/GenBank/DDBJ whole genome shotgun (WGS) entry which is preliminary data.</text>
</comment>
<organism evidence="3 4">
    <name type="scientific">Aspergillus nanangensis</name>
    <dbReference type="NCBI Taxonomy" id="2582783"/>
    <lineage>
        <taxon>Eukaryota</taxon>
        <taxon>Fungi</taxon>
        <taxon>Dikarya</taxon>
        <taxon>Ascomycota</taxon>
        <taxon>Pezizomycotina</taxon>
        <taxon>Eurotiomycetes</taxon>
        <taxon>Eurotiomycetidae</taxon>
        <taxon>Eurotiales</taxon>
        <taxon>Aspergillaceae</taxon>
        <taxon>Aspergillus</taxon>
        <taxon>Aspergillus subgen. Circumdati</taxon>
    </lineage>
</organism>
<proteinExistence type="predicted"/>
<reference evidence="3" key="1">
    <citation type="journal article" date="2019" name="Beilstein J. Org. Chem.">
        <title>Nanangenines: drimane sesquiterpenoids as the dominant metabolite cohort of a novel Australian fungus, Aspergillus nanangensis.</title>
        <authorList>
            <person name="Lacey H.J."/>
            <person name="Gilchrist C.L.M."/>
            <person name="Crombie A."/>
            <person name="Kalaitzis J.A."/>
            <person name="Vuong D."/>
            <person name="Rutledge P.J."/>
            <person name="Turner P."/>
            <person name="Pitt J.I."/>
            <person name="Lacey E."/>
            <person name="Chooi Y.H."/>
            <person name="Piggott A.M."/>
        </authorList>
    </citation>
    <scope>NUCLEOTIDE SEQUENCE</scope>
    <source>
        <strain evidence="3">MST-FP2251</strain>
    </source>
</reference>
<feature type="domain" description="Atos-like conserved" evidence="2">
    <location>
        <begin position="353"/>
        <end position="427"/>
    </location>
</feature>
<accession>A0AAD4GNT9</accession>
<reference evidence="3" key="2">
    <citation type="submission" date="2020-02" db="EMBL/GenBank/DDBJ databases">
        <authorList>
            <person name="Gilchrist C.L.M."/>
            <person name="Chooi Y.-H."/>
        </authorList>
    </citation>
    <scope>NUCLEOTIDE SEQUENCE</scope>
    <source>
        <strain evidence="3">MST-FP2251</strain>
    </source>
</reference>
<feature type="compositionally biased region" description="Polar residues" evidence="1">
    <location>
        <begin position="99"/>
        <end position="109"/>
    </location>
</feature>
<feature type="compositionally biased region" description="Polar residues" evidence="1">
    <location>
        <begin position="276"/>
        <end position="285"/>
    </location>
</feature>
<protein>
    <recommendedName>
        <fullName evidence="2">Atos-like conserved domain-containing protein</fullName>
    </recommendedName>
</protein>
<feature type="region of interest" description="Disordered" evidence="1">
    <location>
        <begin position="614"/>
        <end position="646"/>
    </location>
</feature>
<feature type="compositionally biased region" description="Basic and acidic residues" evidence="1">
    <location>
        <begin position="248"/>
        <end position="264"/>
    </location>
</feature>
<feature type="region of interest" description="Disordered" evidence="1">
    <location>
        <begin position="240"/>
        <end position="285"/>
    </location>
</feature>
<evidence type="ECO:0000259" key="2">
    <source>
        <dbReference type="SMART" id="SM01177"/>
    </source>
</evidence>
<dbReference type="InterPro" id="IPR051506">
    <property type="entry name" value="ATOS_Transcription_Regulators"/>
</dbReference>
<gene>
    <name evidence="3" type="ORF">FE257_003013</name>
</gene>
<dbReference type="EMBL" id="VCAU01000151">
    <property type="protein sequence ID" value="KAF9883721.1"/>
    <property type="molecule type" value="Genomic_DNA"/>
</dbReference>
<feature type="region of interest" description="Disordered" evidence="1">
    <location>
        <begin position="413"/>
        <end position="499"/>
    </location>
</feature>
<dbReference type="SMART" id="SM01177">
    <property type="entry name" value="DUF4210"/>
    <property type="match status" value="1"/>
</dbReference>
<sequence length="787" mass="86811">MPIFQDPDRQRFYNLWSDDRHGLRKQEQQSCLSHGDTYRGENPGPGSSEPARPFVERANSSSHNRSALRASDREGLIQYIKNADTAAWGQNSSFEGVSAGHYNQHNSNEPPVPGKFVGSDTMSNTSHPNSSGLASPAEIERPRSALHSGDFREGASQSQAQQPSPPSPLPGNHVSTGFLQLGSSPTTPWFTTPVFSSPFQNQLTSNRAPQDRLVRSRAPSLGSFSSSYVLKTPTSPLVHQANNTDLDFSPRIDADDQLERPEKVNRRRTLPPESFTHLQSSPTSHRGGTFNFQSGHSFGAWDDPLPSQPYHPPGRSMACAYSLQLASSVQAPFPRARKPSISSDVSSKPHAPMVGPYEESLLCGRMSMNPSKPLDFTAQIGVLGKGKCKSNLRCPPHVTVPFPAVFYSYPTSGKGRSISDDSPSPYVGSIDLDNSLPRDTLSTSRRRRHHASPAGIRDDHNLDRTFPSKLAGQDTLRKREKKYRRADSPKSPPGGCYRIPQQGQLQIIIKNPNKTAVKLFLVPYDLRDMEPGSKTFIRQRSYSAGPIIDMPLNARKNFGTDRPEASLNTSEDPNDKPVLRYLIHLNICSPSRGRFYLHSSIRVVFANRVPDGKERLRNEIQHPDPRYSPYKPSKDTGHTHGSAKSLVDRGLQRPASGLESVSALHPNHHTLASMREKRTGVQMQPTASKPSYRNPLDQQATPKMQHPFQPIPSLREEVSPLPSPSIGTHHQEVPGVYNKLSKGDIGYGGYPFGTSGPNGPEHGESLLAKRLRGLDVQKHDSQGPYIN</sequence>
<feature type="region of interest" description="Disordered" evidence="1">
    <location>
        <begin position="672"/>
        <end position="732"/>
    </location>
</feature>
<evidence type="ECO:0000313" key="3">
    <source>
        <dbReference type="EMBL" id="KAF9883721.1"/>
    </source>
</evidence>
<feature type="compositionally biased region" description="Polar residues" evidence="1">
    <location>
        <begin position="681"/>
        <end position="702"/>
    </location>
</feature>
<dbReference type="Pfam" id="PF13889">
    <property type="entry name" value="Chromosome_seg"/>
    <property type="match status" value="1"/>
</dbReference>
<feature type="compositionally biased region" description="Basic and acidic residues" evidence="1">
    <location>
        <begin position="614"/>
        <end position="625"/>
    </location>
</feature>
<name>A0AAD4GNT9_ASPNN</name>
<dbReference type="Pfam" id="PF13915">
    <property type="entry name" value="DUF4210"/>
    <property type="match status" value="1"/>
</dbReference>
<dbReference type="InterPro" id="IPR033473">
    <property type="entry name" value="Atos-like_C"/>
</dbReference>
<feature type="compositionally biased region" description="Basic and acidic residues" evidence="1">
    <location>
        <begin position="138"/>
        <end position="153"/>
    </location>
</feature>
<feature type="compositionally biased region" description="Polar residues" evidence="1">
    <location>
        <begin position="120"/>
        <end position="133"/>
    </location>
</feature>
<dbReference type="PANTHER" id="PTHR13199">
    <property type="entry name" value="GH03947P"/>
    <property type="match status" value="1"/>
</dbReference>
<dbReference type="PANTHER" id="PTHR13199:SF11">
    <property type="entry name" value="PROTEIN ATOSSA"/>
    <property type="match status" value="1"/>
</dbReference>
<dbReference type="InterPro" id="IPR025261">
    <property type="entry name" value="Atos-like_cons_dom"/>
</dbReference>
<feature type="region of interest" description="Disordered" evidence="1">
    <location>
        <begin position="99"/>
        <end position="180"/>
    </location>
</feature>
<evidence type="ECO:0000256" key="1">
    <source>
        <dbReference type="SAM" id="MobiDB-lite"/>
    </source>
</evidence>